<organism evidence="1 2">
    <name type="scientific">SAR86 cluster bacterium</name>
    <dbReference type="NCBI Taxonomy" id="2030880"/>
    <lineage>
        <taxon>Bacteria</taxon>
        <taxon>Pseudomonadati</taxon>
        <taxon>Pseudomonadota</taxon>
        <taxon>Gammaproteobacteria</taxon>
        <taxon>SAR86 cluster</taxon>
    </lineage>
</organism>
<proteinExistence type="predicted"/>
<reference evidence="2" key="1">
    <citation type="submission" date="2017-08" db="EMBL/GenBank/DDBJ databases">
        <title>A dynamic microbial community with high functional redundancy inhabits the cold, oxic subseafloor aquifer.</title>
        <authorList>
            <person name="Tully B.J."/>
            <person name="Wheat C.G."/>
            <person name="Glazer B.T."/>
            <person name="Huber J.A."/>
        </authorList>
    </citation>
    <scope>NUCLEOTIDE SEQUENCE [LARGE SCALE GENOMIC DNA]</scope>
</reference>
<name>A0A2A5B901_9GAMM</name>
<sequence length="125" mass="13950">MTQSSGETSIACTLNDQEYKDRRQYVREELLPHVVEVEAIDERTSTTSALPVGLKLLFNDTAELRGRLEYFADMERQCCEFLTYTITTPGEGLALTIEGPLQAKPILDAFMLNIAKSEACNASIK</sequence>
<dbReference type="AlphaFoldDB" id="A0A2A5B901"/>
<evidence type="ECO:0000313" key="2">
    <source>
        <dbReference type="Proteomes" id="UP000218327"/>
    </source>
</evidence>
<accession>A0A2A5B901</accession>
<evidence type="ECO:0000313" key="1">
    <source>
        <dbReference type="EMBL" id="PCJ27486.1"/>
    </source>
</evidence>
<gene>
    <name evidence="1" type="ORF">COA96_03025</name>
</gene>
<dbReference type="Proteomes" id="UP000218327">
    <property type="component" value="Unassembled WGS sequence"/>
</dbReference>
<dbReference type="EMBL" id="NVVJ01000006">
    <property type="protein sequence ID" value="PCJ27486.1"/>
    <property type="molecule type" value="Genomic_DNA"/>
</dbReference>
<comment type="caution">
    <text evidence="1">The sequence shown here is derived from an EMBL/GenBank/DDBJ whole genome shotgun (WGS) entry which is preliminary data.</text>
</comment>
<protein>
    <submittedName>
        <fullName evidence="1">Uncharacterized protein</fullName>
    </submittedName>
</protein>